<keyword evidence="2" id="KW-0472">Membrane</keyword>
<dbReference type="CDD" id="cd20335">
    <property type="entry name" value="BRcat_RBR"/>
    <property type="match status" value="1"/>
</dbReference>
<evidence type="ECO:0000256" key="2">
    <source>
        <dbReference type="SAM" id="Phobius"/>
    </source>
</evidence>
<keyword evidence="2" id="KW-0812">Transmembrane</keyword>
<organism evidence="3 4">
    <name type="scientific">Telmatocola sphagniphila</name>
    <dbReference type="NCBI Taxonomy" id="1123043"/>
    <lineage>
        <taxon>Bacteria</taxon>
        <taxon>Pseudomonadati</taxon>
        <taxon>Planctomycetota</taxon>
        <taxon>Planctomycetia</taxon>
        <taxon>Gemmatales</taxon>
        <taxon>Gemmataceae</taxon>
    </lineage>
</organism>
<dbReference type="Proteomes" id="UP000676194">
    <property type="component" value="Chromosome"/>
</dbReference>
<feature type="compositionally biased region" description="Basic and acidic residues" evidence="1">
    <location>
        <begin position="388"/>
        <end position="402"/>
    </location>
</feature>
<dbReference type="RefSeq" id="WP_213496496.1">
    <property type="nucleotide sequence ID" value="NZ_CP074694.1"/>
</dbReference>
<keyword evidence="2" id="KW-1133">Transmembrane helix</keyword>
<dbReference type="AlphaFoldDB" id="A0A8E6EUX5"/>
<reference evidence="3" key="1">
    <citation type="submission" date="2021-05" db="EMBL/GenBank/DDBJ databases">
        <title>Complete genome sequence of the cellulolytic planctomycete Telmatocola sphagniphila SP2T and characterization of the first cellulase from planctomycetes.</title>
        <authorList>
            <person name="Rakitin A.L."/>
            <person name="Beletsky A.V."/>
            <person name="Naumoff D.G."/>
            <person name="Kulichevskaya I.S."/>
            <person name="Mardanov A.V."/>
            <person name="Ravin N.V."/>
            <person name="Dedysh S.N."/>
        </authorList>
    </citation>
    <scope>NUCLEOTIDE SEQUENCE</scope>
    <source>
        <strain evidence="3">SP2T</strain>
    </source>
</reference>
<keyword evidence="4" id="KW-1185">Reference proteome</keyword>
<gene>
    <name evidence="3" type="ORF">KIH39_24590</name>
</gene>
<evidence type="ECO:0000256" key="1">
    <source>
        <dbReference type="SAM" id="MobiDB-lite"/>
    </source>
</evidence>
<name>A0A8E6EUX5_9BACT</name>
<protein>
    <submittedName>
        <fullName evidence="3">Uncharacterized protein</fullName>
    </submittedName>
</protein>
<dbReference type="EMBL" id="CP074694">
    <property type="protein sequence ID" value="QVL31975.1"/>
    <property type="molecule type" value="Genomic_DNA"/>
</dbReference>
<feature type="transmembrane region" description="Helical" evidence="2">
    <location>
        <begin position="89"/>
        <end position="110"/>
    </location>
</feature>
<feature type="region of interest" description="Disordered" evidence="1">
    <location>
        <begin position="388"/>
        <end position="410"/>
    </location>
</feature>
<evidence type="ECO:0000313" key="3">
    <source>
        <dbReference type="EMBL" id="QVL31975.1"/>
    </source>
</evidence>
<proteinExistence type="predicted"/>
<dbReference type="KEGG" id="tsph:KIH39_24590"/>
<evidence type="ECO:0000313" key="4">
    <source>
        <dbReference type="Proteomes" id="UP000676194"/>
    </source>
</evidence>
<accession>A0A8E6EUX5</accession>
<sequence>MSTTFPCPKPGCTYLFDTRQLPPAAMVTCPLCKTRFPYRAGQVLAQNTAPPAGQVLAQNTAPPEPVTSEPIATINYRPHQASNNVPKMILIFVGIFAALLVTLLTIYKMVNRNPLDATTQVTGLRKDDTYNFSFNNPGKDWQTDSDVRAQMDINIFSLKHSGPDGWVTLAAKDFKDHNPRPAEEEYEMTYRLKKFFKNVEFEQKTDSRKTLGGRTARYYVYTGDVGGVQMTGDCYLMSYKGITYAMFAWAASDTVKELLEPFADIRERFGLLDRRESWSEKKSSTKTFALKEGAYSITDFDGVWIGRTTDQSDFTGNTRDTFIDPPKDIDPRATIALRGKFPIKNPKSQGIDFVPVADALVLELDKAGEPQQMAKKYLEERLAKEDAAAESKTTLEEAKDAPAEGQTAAGDTKVTRYYSKDSQAASSNKLFVVSALSIPGKVVVVVAECNPRDAKYMEPYMLKLAGSLTAK</sequence>